<name>A0ABT1JFK0_ACTCY</name>
<protein>
    <submittedName>
        <fullName evidence="2">Aminoglycoside 2''-phosphotransferase</fullName>
    </submittedName>
</protein>
<dbReference type="SUPFAM" id="SSF56112">
    <property type="entry name" value="Protein kinase-like (PK-like)"/>
    <property type="match status" value="1"/>
</dbReference>
<dbReference type="Proteomes" id="UP000791080">
    <property type="component" value="Unassembled WGS sequence"/>
</dbReference>
<reference evidence="2 3" key="1">
    <citation type="submission" date="2013-07" db="EMBL/GenBank/DDBJ databases">
        <authorList>
            <consortium name="DOE Joint Genome Institute"/>
            <person name="Reeve W."/>
            <person name="Huntemann M."/>
            <person name="Han J."/>
            <person name="Chen A."/>
            <person name="Kyrpides N."/>
            <person name="Mavromatis K."/>
            <person name="Markowitz V."/>
            <person name="Palaniappan K."/>
            <person name="Ivanova N."/>
            <person name="Schaumberg A."/>
            <person name="Pati A."/>
            <person name="Liolios K."/>
            <person name="Nordberg H.P."/>
            <person name="Cantor M.N."/>
            <person name="Hua S.X."/>
            <person name="Woyke T."/>
        </authorList>
    </citation>
    <scope>NUCLEOTIDE SEQUENCE [LARGE SCALE GENOMIC DNA]</scope>
    <source>
        <strain evidence="2 3">DSM 43889</strain>
    </source>
</reference>
<accession>A0ABT1JFK0</accession>
<gene>
    <name evidence="2" type="ORF">G443_001542</name>
</gene>
<evidence type="ECO:0000313" key="3">
    <source>
        <dbReference type="Proteomes" id="UP000791080"/>
    </source>
</evidence>
<dbReference type="EMBL" id="AUBJ02000001">
    <property type="protein sequence ID" value="MCP2331272.1"/>
    <property type="molecule type" value="Genomic_DNA"/>
</dbReference>
<proteinExistence type="predicted"/>
<reference evidence="2 3" key="2">
    <citation type="submission" date="2022-06" db="EMBL/GenBank/DDBJ databases">
        <title>Genomic Encyclopedia of Type Strains, Phase I: the one thousand microbial genomes (KMG-I) project.</title>
        <authorList>
            <person name="Kyrpides N."/>
        </authorList>
    </citation>
    <scope>NUCLEOTIDE SEQUENCE [LARGE SCALE GENOMIC DNA]</scope>
    <source>
        <strain evidence="2 3">DSM 43889</strain>
    </source>
</reference>
<dbReference type="Gene3D" id="3.90.1200.10">
    <property type="match status" value="1"/>
</dbReference>
<feature type="domain" description="Aminoglycoside phosphotransferase" evidence="1">
    <location>
        <begin position="13"/>
        <end position="223"/>
    </location>
</feature>
<dbReference type="Pfam" id="PF01636">
    <property type="entry name" value="APH"/>
    <property type="match status" value="1"/>
</dbReference>
<organism evidence="2 3">
    <name type="scientific">Actinoalloteichus caeruleus DSM 43889</name>
    <dbReference type="NCBI Taxonomy" id="1120930"/>
    <lineage>
        <taxon>Bacteria</taxon>
        <taxon>Bacillati</taxon>
        <taxon>Actinomycetota</taxon>
        <taxon>Actinomycetes</taxon>
        <taxon>Pseudonocardiales</taxon>
        <taxon>Pseudonocardiaceae</taxon>
        <taxon>Actinoalloteichus</taxon>
        <taxon>Actinoalloteichus cyanogriseus</taxon>
    </lineage>
</organism>
<keyword evidence="3" id="KW-1185">Reference proteome</keyword>
<dbReference type="InterPro" id="IPR011009">
    <property type="entry name" value="Kinase-like_dom_sf"/>
</dbReference>
<dbReference type="InterPro" id="IPR002575">
    <property type="entry name" value="Aminoglycoside_PTrfase"/>
</dbReference>
<sequence>METDSAPPRNRVELTSGWDSAAVLVDGRWLERRPRRPEVAAALLRESRLLPWLAGRLPIRVPTPTVVQADPIVVRHELVPGRPISEFTAEQGAALGGFLAALHVVDPVEAVAHGLFTRRATRQQRSGLLLRLTSEVVPLLPTVHRPRAERLLSVVASLPADHVVHGDLGPEHVLTTNGVITGVIDFGDVHLGDPAIDLAWALYGTPEHFARALVAAYHPSQDMVERALVWHQLGPWHEVLHGLDTGDGALVDSGIAGVLCRLGS</sequence>
<dbReference type="Gene3D" id="3.30.200.20">
    <property type="entry name" value="Phosphorylase Kinase, domain 1"/>
    <property type="match status" value="1"/>
</dbReference>
<comment type="caution">
    <text evidence="2">The sequence shown here is derived from an EMBL/GenBank/DDBJ whole genome shotgun (WGS) entry which is preliminary data.</text>
</comment>
<dbReference type="RefSeq" id="WP_026419150.1">
    <property type="nucleotide sequence ID" value="NZ_AUBJ02000001.1"/>
</dbReference>
<evidence type="ECO:0000313" key="2">
    <source>
        <dbReference type="EMBL" id="MCP2331272.1"/>
    </source>
</evidence>
<evidence type="ECO:0000259" key="1">
    <source>
        <dbReference type="Pfam" id="PF01636"/>
    </source>
</evidence>